<dbReference type="EMBL" id="RWGY01000002">
    <property type="protein sequence ID" value="TVU51155.1"/>
    <property type="molecule type" value="Genomic_DNA"/>
</dbReference>
<reference evidence="1 2" key="1">
    <citation type="journal article" date="2019" name="Sci. Rep.">
        <title>A high-quality genome of Eragrostis curvula grass provides insights into Poaceae evolution and supports new strategies to enhance forage quality.</title>
        <authorList>
            <person name="Carballo J."/>
            <person name="Santos B.A.C.M."/>
            <person name="Zappacosta D."/>
            <person name="Garbus I."/>
            <person name="Selva J.P."/>
            <person name="Gallo C.A."/>
            <person name="Diaz A."/>
            <person name="Albertini E."/>
            <person name="Caccamo M."/>
            <person name="Echenique V."/>
        </authorList>
    </citation>
    <scope>NUCLEOTIDE SEQUENCE [LARGE SCALE GENOMIC DNA]</scope>
    <source>
        <strain evidence="2">cv. Victoria</strain>
        <tissue evidence="1">Leaf</tissue>
    </source>
</reference>
<dbReference type="AlphaFoldDB" id="A0A5J9WTH7"/>
<evidence type="ECO:0000313" key="1">
    <source>
        <dbReference type="EMBL" id="TVU51155.1"/>
    </source>
</evidence>
<feature type="non-terminal residue" evidence="1">
    <location>
        <position position="114"/>
    </location>
</feature>
<dbReference type="Proteomes" id="UP000324897">
    <property type="component" value="Chromosome 6"/>
</dbReference>
<gene>
    <name evidence="1" type="ORF">EJB05_02563</name>
</gene>
<comment type="caution">
    <text evidence="1">The sequence shown here is derived from an EMBL/GenBank/DDBJ whole genome shotgun (WGS) entry which is preliminary data.</text>
</comment>
<sequence length="114" mass="12888">MYLPDVPRRRITIEADVRLVIGIRWKCRELSPLGEGWKLAAGAGRRDVETPCLQESLQRLPSIGARMHGRWWRWGAEGRESVLEKKGNCHSLLQEGSLGGCYRTGMREGRDGSL</sequence>
<proteinExistence type="predicted"/>
<name>A0A5J9WTH7_9POAL</name>
<feature type="non-terminal residue" evidence="1">
    <location>
        <position position="1"/>
    </location>
</feature>
<dbReference type="Gramene" id="TVU51155">
    <property type="protein sequence ID" value="TVU51155"/>
    <property type="gene ID" value="EJB05_02563"/>
</dbReference>
<evidence type="ECO:0000313" key="2">
    <source>
        <dbReference type="Proteomes" id="UP000324897"/>
    </source>
</evidence>
<keyword evidence="2" id="KW-1185">Reference proteome</keyword>
<accession>A0A5J9WTH7</accession>
<protein>
    <submittedName>
        <fullName evidence="1">Uncharacterized protein</fullName>
    </submittedName>
</protein>
<organism evidence="1 2">
    <name type="scientific">Eragrostis curvula</name>
    <name type="common">weeping love grass</name>
    <dbReference type="NCBI Taxonomy" id="38414"/>
    <lineage>
        <taxon>Eukaryota</taxon>
        <taxon>Viridiplantae</taxon>
        <taxon>Streptophyta</taxon>
        <taxon>Embryophyta</taxon>
        <taxon>Tracheophyta</taxon>
        <taxon>Spermatophyta</taxon>
        <taxon>Magnoliopsida</taxon>
        <taxon>Liliopsida</taxon>
        <taxon>Poales</taxon>
        <taxon>Poaceae</taxon>
        <taxon>PACMAD clade</taxon>
        <taxon>Chloridoideae</taxon>
        <taxon>Eragrostideae</taxon>
        <taxon>Eragrostidinae</taxon>
        <taxon>Eragrostis</taxon>
    </lineage>
</organism>